<evidence type="ECO:0000259" key="5">
    <source>
        <dbReference type="Pfam" id="PF13802"/>
    </source>
</evidence>
<dbReference type="InterPro" id="IPR017853">
    <property type="entry name" value="GH"/>
</dbReference>
<dbReference type="InterPro" id="IPR013780">
    <property type="entry name" value="Glyco_hydro_b"/>
</dbReference>
<feature type="domain" description="Glycoside hydrolase family 31 N-terminal" evidence="5">
    <location>
        <begin position="62"/>
        <end position="247"/>
    </location>
</feature>
<evidence type="ECO:0000313" key="9">
    <source>
        <dbReference type="Proteomes" id="UP001499988"/>
    </source>
</evidence>
<feature type="domain" description="DUF5110" evidence="6">
    <location>
        <begin position="753"/>
        <end position="820"/>
    </location>
</feature>
<comment type="caution">
    <text evidence="8">The sequence shown here is derived from an EMBL/GenBank/DDBJ whole genome shotgun (WGS) entry which is preliminary data.</text>
</comment>
<evidence type="ECO:0000256" key="1">
    <source>
        <dbReference type="ARBA" id="ARBA00007806"/>
    </source>
</evidence>
<evidence type="ECO:0000259" key="6">
    <source>
        <dbReference type="Pfam" id="PF17137"/>
    </source>
</evidence>
<evidence type="ECO:0000256" key="3">
    <source>
        <dbReference type="SAM" id="SignalP"/>
    </source>
</evidence>
<feature type="chain" id="PRO_5045829715" description="Alpha-D-xyloside xylohydrolase" evidence="3">
    <location>
        <begin position="26"/>
        <end position="848"/>
    </location>
</feature>
<dbReference type="EMBL" id="BAABJZ010000093">
    <property type="protein sequence ID" value="GAA4894577.1"/>
    <property type="molecule type" value="Genomic_DNA"/>
</dbReference>
<evidence type="ECO:0000259" key="7">
    <source>
        <dbReference type="Pfam" id="PF21365"/>
    </source>
</evidence>
<gene>
    <name evidence="8" type="ORF">GCM10023333_29690</name>
</gene>
<dbReference type="Gene3D" id="3.20.20.80">
    <property type="entry name" value="Glycosidases"/>
    <property type="match status" value="1"/>
</dbReference>
<keyword evidence="2" id="KW-0326">Glycosidase</keyword>
<evidence type="ECO:0000313" key="8">
    <source>
        <dbReference type="EMBL" id="GAA4894577.1"/>
    </source>
</evidence>
<evidence type="ECO:0008006" key="10">
    <source>
        <dbReference type="Google" id="ProtNLM"/>
    </source>
</evidence>
<dbReference type="PANTHER" id="PTHR43863">
    <property type="entry name" value="HYDROLASE, PUTATIVE (AFU_ORTHOLOGUE AFUA_1G03140)-RELATED"/>
    <property type="match status" value="1"/>
</dbReference>
<name>A0ABP9F5I2_9GAMM</name>
<feature type="signal peptide" evidence="3">
    <location>
        <begin position="1"/>
        <end position="25"/>
    </location>
</feature>
<evidence type="ECO:0000259" key="4">
    <source>
        <dbReference type="Pfam" id="PF01055"/>
    </source>
</evidence>
<comment type="similarity">
    <text evidence="1 2">Belongs to the glycosyl hydrolase 31 family.</text>
</comment>
<dbReference type="Pfam" id="PF01055">
    <property type="entry name" value="Glyco_hydro_31_2nd"/>
    <property type="match status" value="1"/>
</dbReference>
<dbReference type="CDD" id="cd06591">
    <property type="entry name" value="GH31_xylosidase_XylS"/>
    <property type="match status" value="1"/>
</dbReference>
<accession>A0ABP9F5I2</accession>
<proteinExistence type="inferred from homology"/>
<keyword evidence="9" id="KW-1185">Reference proteome</keyword>
<sequence>MIKQLSPLRLALAVAVTLSSATALAEPALTPYSEPPVQQIGAISQVFKEANGVTLQAEQGFLRVHFVKEGVVRVRFAAEREGLDNGTGVMLPREEPALPVALKQAKTQVSLSLADLTVQIDRRTGALTYLDGQGSPILQENQQDPRRIRSIPLTESITGKSRVERTIDGDREISEIKGSQTVGQALQVRQQFQWQEGEALYGLGSHEEGVLNLRGTMQYLYQHNLKVMMPVLLSTQGYGLLFDAGSGMRFHDDAEGSFVQIEAANQLDYYFIQGPEFDDIIQDLRTLTGKAVMLPRYGFGYVQSKQRYKTQDELVGIVQEYRERQIPLDLIVQDWRYWIDGQWGAFSFDQERFPDPSKMVADIHDMDARLMISIWPNSNRSPQADDFKQRGMVLTGGAYDAYNPEAQDLYWQYLSNGLGKHGIDAWWCDSTEPNNWDWKWRYEDKGPEQRFKGNLRALDRGMGQLRANTYSLHHSQGMYDNHLASDKGTRMLNLTRSGYPGQQRYGTITWNGDTSADWQLYADQIPSGLNFTVTGSPYWTMDVGAYFVKPDTAWFNENAKFPEGVDDLGYRELYTRMFQWAAFLPVMRSHGADTPREVWRFGEPGTPFYDALTDMLDLRYRLLPYTYSLAGQVYHQDATFSRLLAFDFREDSQTHDVKDQYLYGPALMVNPVIEPMYYLPGSEPVKDAAKTRDVYLPEGSQWQDFWTGERHDGGQTLSADAPIAKLPLFVRAGSILPMGPKLQHTGDQPDAAWELRIYLGADGSFQLYEDEGEGLGYQQGAFATVDLQWDDSKRTLTLGERQGTFDGLIKQRTFNLVLVDKTTGIGIEEASKVHRSVTYTGKVQTIKL</sequence>
<dbReference type="InterPro" id="IPR051816">
    <property type="entry name" value="Glycosyl_Hydrolase_31"/>
</dbReference>
<keyword evidence="2" id="KW-0378">Hydrolase</keyword>
<dbReference type="Pfam" id="PF21365">
    <property type="entry name" value="Glyco_hydro_31_3rd"/>
    <property type="match status" value="1"/>
</dbReference>
<dbReference type="PANTHER" id="PTHR43863:SF2">
    <property type="entry name" value="MALTASE-GLUCOAMYLASE"/>
    <property type="match status" value="1"/>
</dbReference>
<dbReference type="Proteomes" id="UP001499988">
    <property type="component" value="Unassembled WGS sequence"/>
</dbReference>
<dbReference type="Pfam" id="PF13802">
    <property type="entry name" value="Gal_mutarotas_2"/>
    <property type="match status" value="1"/>
</dbReference>
<dbReference type="InterPro" id="IPR033403">
    <property type="entry name" value="DUF5110"/>
</dbReference>
<dbReference type="Gene3D" id="2.60.40.1180">
    <property type="entry name" value="Golgi alpha-mannosidase II"/>
    <property type="match status" value="2"/>
</dbReference>
<reference evidence="9" key="1">
    <citation type="journal article" date="2019" name="Int. J. Syst. Evol. Microbiol.">
        <title>The Global Catalogue of Microorganisms (GCM) 10K type strain sequencing project: providing services to taxonomists for standard genome sequencing and annotation.</title>
        <authorList>
            <consortium name="The Broad Institute Genomics Platform"/>
            <consortium name="The Broad Institute Genome Sequencing Center for Infectious Disease"/>
            <person name="Wu L."/>
            <person name="Ma J."/>
        </authorList>
    </citation>
    <scope>NUCLEOTIDE SEQUENCE [LARGE SCALE GENOMIC DNA]</scope>
    <source>
        <strain evidence="9">JCM 18401</strain>
    </source>
</reference>
<feature type="domain" description="Glycosyl hydrolase family 31 C-terminal" evidence="7">
    <location>
        <begin position="639"/>
        <end position="736"/>
    </location>
</feature>
<dbReference type="SUPFAM" id="SSF51445">
    <property type="entry name" value="(Trans)glycosidases"/>
    <property type="match status" value="1"/>
</dbReference>
<dbReference type="CDD" id="cd14752">
    <property type="entry name" value="GH31_N"/>
    <property type="match status" value="1"/>
</dbReference>
<dbReference type="InterPro" id="IPR025887">
    <property type="entry name" value="Glyco_hydro_31_N_dom"/>
</dbReference>
<feature type="domain" description="Glycoside hydrolase family 31 TIM barrel" evidence="4">
    <location>
        <begin position="292"/>
        <end position="629"/>
    </location>
</feature>
<dbReference type="SUPFAM" id="SSF51011">
    <property type="entry name" value="Glycosyl hydrolase domain"/>
    <property type="match status" value="1"/>
</dbReference>
<dbReference type="Gene3D" id="2.60.40.1760">
    <property type="entry name" value="glycosyl hydrolase (family 31)"/>
    <property type="match status" value="1"/>
</dbReference>
<dbReference type="Pfam" id="PF17137">
    <property type="entry name" value="DUF5110"/>
    <property type="match status" value="1"/>
</dbReference>
<dbReference type="InterPro" id="IPR048395">
    <property type="entry name" value="Glyco_hydro_31_C"/>
</dbReference>
<dbReference type="InterPro" id="IPR000322">
    <property type="entry name" value="Glyco_hydro_31_TIM"/>
</dbReference>
<dbReference type="SUPFAM" id="SSF74650">
    <property type="entry name" value="Galactose mutarotase-like"/>
    <property type="match status" value="1"/>
</dbReference>
<protein>
    <recommendedName>
        <fullName evidence="10">Alpha-D-xyloside xylohydrolase</fullName>
    </recommendedName>
</protein>
<organism evidence="8 9">
    <name type="scientific">Ferrimonas pelagia</name>
    <dbReference type="NCBI Taxonomy" id="1177826"/>
    <lineage>
        <taxon>Bacteria</taxon>
        <taxon>Pseudomonadati</taxon>
        <taxon>Pseudomonadota</taxon>
        <taxon>Gammaproteobacteria</taxon>
        <taxon>Alteromonadales</taxon>
        <taxon>Ferrimonadaceae</taxon>
        <taxon>Ferrimonas</taxon>
    </lineage>
</organism>
<keyword evidence="3" id="KW-0732">Signal</keyword>
<evidence type="ECO:0000256" key="2">
    <source>
        <dbReference type="RuleBase" id="RU361185"/>
    </source>
</evidence>
<dbReference type="RefSeq" id="WP_345336224.1">
    <property type="nucleotide sequence ID" value="NZ_BAABJZ010000093.1"/>
</dbReference>
<dbReference type="InterPro" id="IPR011013">
    <property type="entry name" value="Gal_mutarotase_sf_dom"/>
</dbReference>